<dbReference type="InterPro" id="IPR017853">
    <property type="entry name" value="GH"/>
</dbReference>
<dbReference type="RefSeq" id="WP_290400546.1">
    <property type="nucleotide sequence ID" value="NZ_JAUHLN010000003.1"/>
</dbReference>
<dbReference type="SUPFAM" id="SSF51445">
    <property type="entry name" value="(Trans)glycosidases"/>
    <property type="match status" value="1"/>
</dbReference>
<name>A0ABT8E942_9BACL</name>
<organism evidence="1 2">
    <name type="scientific">Fictibacillus terranigra</name>
    <dbReference type="NCBI Taxonomy" id="3058424"/>
    <lineage>
        <taxon>Bacteria</taxon>
        <taxon>Bacillati</taxon>
        <taxon>Bacillota</taxon>
        <taxon>Bacilli</taxon>
        <taxon>Bacillales</taxon>
        <taxon>Fictibacillaceae</taxon>
        <taxon>Fictibacillus</taxon>
    </lineage>
</organism>
<evidence type="ECO:0000313" key="2">
    <source>
        <dbReference type="Proteomes" id="UP001168694"/>
    </source>
</evidence>
<protein>
    <recommendedName>
        <fullName evidence="3">DUF4838 domain-containing protein</fullName>
    </recommendedName>
</protein>
<dbReference type="EMBL" id="JAUHLN010000003">
    <property type="protein sequence ID" value="MDN4074414.1"/>
    <property type="molecule type" value="Genomic_DNA"/>
</dbReference>
<accession>A0ABT8E942</accession>
<sequence length="556" mass="63647">MMKRKMSVIVLLFSIFMYSLLTGFAPLPRAAAQTDGQPGEILADYAGVVRETSPRSDGIYHIDTPRSIQILKELHINTYYYLVWHEKTDWDDLKNEFLPAARDANINIVVYLVPPSESTGVRKSYPYTTDYIAWSKAIAQLSLEFPNLTGWAIDDFNHNLTTYTPEYMARMKQTSEAINPKLVFTPQMYTDSLNESFLQTRGAYIDGVILAFRDGIYRNTQVYESAQQQIDNAYSLLSSYNLPLYWMLYASQLSLTPANPSANYVREVVQIALDNMKTGKIKGVITYVLKKNFEPEPIDDKAYNDTGYLNFFVGAGAPTSAGENEEASQKIRIDRKSDQYALTFQTMDHGPNSMGYHKKQLLIDGQVVWEQDAAEIKTDLQWNTINVDLSPYLSGKRTAQLSFRFYEAKPVKNFWTYAGFDGLQPEGFTVENGDFADTTSWKFNSSSAAIIGEIMQYDERRAERAYGQTKKSYLTYGLYHSIYTADLKPQLKTDLADKAEMVMDHYFAEKNRKAINKLRQLKNKIRVKSGREIPVEMAQKWQSISDELLTYYESEM</sequence>
<keyword evidence="2" id="KW-1185">Reference proteome</keyword>
<reference evidence="1" key="1">
    <citation type="submission" date="2023-06" db="EMBL/GenBank/DDBJ databases">
        <title>Draft Genome Sequences of Representative Paenibacillus Polymyxa, Bacillus cereus, Fictibacillus sp., and Brevibacillus agri Strains Isolated from Amazonian Dark Earth.</title>
        <authorList>
            <person name="Pellegrinetti T.A."/>
            <person name="Cunha I.C.M."/>
            <person name="Chaves M.G."/>
            <person name="Freitas A.S."/>
            <person name="Silva A.V.R."/>
            <person name="Tsai S.M."/>
            <person name="Mendes L.W."/>
        </authorList>
    </citation>
    <scope>NUCLEOTIDE SEQUENCE</scope>
    <source>
        <strain evidence="1">CENA-BCM004</strain>
    </source>
</reference>
<dbReference type="Proteomes" id="UP001168694">
    <property type="component" value="Unassembled WGS sequence"/>
</dbReference>
<evidence type="ECO:0000313" key="1">
    <source>
        <dbReference type="EMBL" id="MDN4074414.1"/>
    </source>
</evidence>
<gene>
    <name evidence="1" type="ORF">QYF49_15625</name>
</gene>
<evidence type="ECO:0008006" key="3">
    <source>
        <dbReference type="Google" id="ProtNLM"/>
    </source>
</evidence>
<comment type="caution">
    <text evidence="1">The sequence shown here is derived from an EMBL/GenBank/DDBJ whole genome shotgun (WGS) entry which is preliminary data.</text>
</comment>
<proteinExistence type="predicted"/>